<protein>
    <submittedName>
        <fullName evidence="1">Nodulation protein NolB</fullName>
    </submittedName>
</protein>
<dbReference type="AlphaFoldDB" id="A0A838B8W9"/>
<organism evidence="1 2">
    <name type="scientific">Mesorhizobium neociceri</name>
    <dbReference type="NCBI Taxonomy" id="1307853"/>
    <lineage>
        <taxon>Bacteria</taxon>
        <taxon>Pseudomonadati</taxon>
        <taxon>Pseudomonadota</taxon>
        <taxon>Alphaproteobacteria</taxon>
        <taxon>Hyphomicrobiales</taxon>
        <taxon>Phyllobacteriaceae</taxon>
        <taxon>Mesorhizobium</taxon>
    </lineage>
</organism>
<keyword evidence="2" id="KW-1185">Reference proteome</keyword>
<dbReference type="EMBL" id="JACDTY010000009">
    <property type="protein sequence ID" value="MBA1142419.1"/>
    <property type="molecule type" value="Genomic_DNA"/>
</dbReference>
<reference evidence="1 2" key="1">
    <citation type="submission" date="2020-07" db="EMBL/GenBank/DDBJ databases">
        <title>Definition of the novel symbiovar canariense within Mesorhizobium novociceri, a new species of genus Mesorhizobium nodulating Cicer canariense in the Caldera de Taburiente National Park (La Palma, Canary Islands).</title>
        <authorList>
            <person name="Leon-Barrios M."/>
            <person name="Perez-Yepez J."/>
            <person name="Flores-Felix J.D."/>
            <person name="Ramirez-Baena M.H."/>
            <person name="Pulido-Suarez L."/>
            <person name="Igual J.M."/>
            <person name="Velazquez E."/>
            <person name="Peix A."/>
        </authorList>
    </citation>
    <scope>NUCLEOTIDE SEQUENCE [LARGE SCALE GENOMIC DNA]</scope>
    <source>
        <strain evidence="1 2">CCANP35</strain>
    </source>
</reference>
<evidence type="ECO:0000313" key="2">
    <source>
        <dbReference type="Proteomes" id="UP000558284"/>
    </source>
</evidence>
<dbReference type="Proteomes" id="UP000558284">
    <property type="component" value="Unassembled WGS sequence"/>
</dbReference>
<dbReference type="Pfam" id="PF17398">
    <property type="entry name" value="NolB"/>
    <property type="match status" value="1"/>
</dbReference>
<dbReference type="RefSeq" id="WP_181059224.1">
    <property type="nucleotide sequence ID" value="NZ_JACDTY010000009.1"/>
</dbReference>
<accession>A0A838B8W9</accession>
<gene>
    <name evidence="1" type="ORF">H0241_19445</name>
</gene>
<comment type="caution">
    <text evidence="1">The sequence shown here is derived from an EMBL/GenBank/DDBJ whole genome shotgun (WGS) entry which is preliminary data.</text>
</comment>
<proteinExistence type="predicted"/>
<evidence type="ECO:0000313" key="1">
    <source>
        <dbReference type="EMBL" id="MBA1142419.1"/>
    </source>
</evidence>
<sequence length="164" mass="16841">MMMPVASPSASLTDILPKVASPSLGEQAQFERALTQAAASTKNDTAPGPAGVTAVSPHLDVERATAQTTLRGDRLLQTVSSLYRNNAVTPAGLDHQVGLEKNPPPGRAQNVPGVGETAGTPAAHDFGSMVADLRDLYNGVTQLSLVSKAVSGLTSSVNTLIKQG</sequence>
<name>A0A838B8W9_9HYPH</name>
<dbReference type="InterPro" id="IPR016775">
    <property type="entry name" value="Nodulation_NolB"/>
</dbReference>